<comment type="caution">
    <text evidence="1">The sequence shown here is derived from an EMBL/GenBank/DDBJ whole genome shotgun (WGS) entry which is preliminary data.</text>
</comment>
<dbReference type="Proteomes" id="UP000320811">
    <property type="component" value="Unassembled WGS sequence"/>
</dbReference>
<dbReference type="EMBL" id="VIWO01000004">
    <property type="protein sequence ID" value="TWF40568.1"/>
    <property type="molecule type" value="Genomic_DNA"/>
</dbReference>
<dbReference type="AlphaFoldDB" id="A0A561PR23"/>
<gene>
    <name evidence="1" type="ORF">FHW36_104250</name>
</gene>
<evidence type="ECO:0000313" key="2">
    <source>
        <dbReference type="Proteomes" id="UP000320811"/>
    </source>
</evidence>
<evidence type="ECO:0000313" key="1">
    <source>
        <dbReference type="EMBL" id="TWF40568.1"/>
    </source>
</evidence>
<reference evidence="1 2" key="1">
    <citation type="submission" date="2019-06" db="EMBL/GenBank/DDBJ databases">
        <title>Sorghum-associated microbial communities from plants grown in Nebraska, USA.</title>
        <authorList>
            <person name="Schachtman D."/>
        </authorList>
    </citation>
    <scope>NUCLEOTIDE SEQUENCE [LARGE SCALE GENOMIC DNA]</scope>
    <source>
        <strain evidence="1 2">1209</strain>
    </source>
</reference>
<protein>
    <submittedName>
        <fullName evidence="1">Uncharacterized protein</fullName>
    </submittedName>
</protein>
<proteinExistence type="predicted"/>
<sequence>MIWAGINQQLTYDMKFNGDKYTCNKNYHPDRI</sequence>
<organism evidence="1 2">
    <name type="scientific">Chitinophaga polysaccharea</name>
    <dbReference type="NCBI Taxonomy" id="1293035"/>
    <lineage>
        <taxon>Bacteria</taxon>
        <taxon>Pseudomonadati</taxon>
        <taxon>Bacteroidota</taxon>
        <taxon>Chitinophagia</taxon>
        <taxon>Chitinophagales</taxon>
        <taxon>Chitinophagaceae</taxon>
        <taxon>Chitinophaga</taxon>
    </lineage>
</organism>
<name>A0A561PR23_9BACT</name>
<keyword evidence="2" id="KW-1185">Reference proteome</keyword>
<accession>A0A561PR23</accession>